<dbReference type="AlphaFoldDB" id="A0A1G8EPW2"/>
<name>A0A1G8EPW2_9MICO</name>
<keyword evidence="2" id="KW-0285">Flavoprotein</keyword>
<evidence type="ECO:0000259" key="6">
    <source>
        <dbReference type="Pfam" id="PF00724"/>
    </source>
</evidence>
<dbReference type="GO" id="GO:0003959">
    <property type="term" value="F:NADPH dehydrogenase activity"/>
    <property type="evidence" value="ECO:0007669"/>
    <property type="project" value="InterPro"/>
</dbReference>
<reference evidence="8" key="1">
    <citation type="submission" date="2016-10" db="EMBL/GenBank/DDBJ databases">
        <authorList>
            <person name="Varghese N."/>
            <person name="Submissions S."/>
        </authorList>
    </citation>
    <scope>NUCLEOTIDE SEQUENCE [LARGE SCALE GENOMIC DNA]</scope>
    <source>
        <strain evidence="8">DSM 22002</strain>
    </source>
</reference>
<gene>
    <name evidence="7" type="ORF">SAMN04489720_2142</name>
</gene>
<dbReference type="RefSeq" id="WP_092504882.1">
    <property type="nucleotide sequence ID" value="NZ_LT629695.1"/>
</dbReference>
<dbReference type="Pfam" id="PF00724">
    <property type="entry name" value="Oxidored_FMN"/>
    <property type="match status" value="1"/>
</dbReference>
<feature type="domain" description="NADH:flavin oxidoreductase/NADH oxidase N-terminal" evidence="6">
    <location>
        <begin position="6"/>
        <end position="337"/>
    </location>
</feature>
<evidence type="ECO:0000313" key="8">
    <source>
        <dbReference type="Proteomes" id="UP000198822"/>
    </source>
</evidence>
<keyword evidence="3" id="KW-0288">FMN</keyword>
<proteinExistence type="predicted"/>
<dbReference type="EMBL" id="LT629695">
    <property type="protein sequence ID" value="SDH71920.1"/>
    <property type="molecule type" value="Genomic_DNA"/>
</dbReference>
<accession>A0A1G8EPW2</accession>
<evidence type="ECO:0000256" key="5">
    <source>
        <dbReference type="ARBA" id="ARBA00023002"/>
    </source>
</evidence>
<evidence type="ECO:0000256" key="1">
    <source>
        <dbReference type="ARBA" id="ARBA00001917"/>
    </source>
</evidence>
<protein>
    <submittedName>
        <fullName evidence="7">2,4-dienoyl-CoA reductase</fullName>
    </submittedName>
</protein>
<evidence type="ECO:0000256" key="2">
    <source>
        <dbReference type="ARBA" id="ARBA00022630"/>
    </source>
</evidence>
<dbReference type="OrthoDB" id="3169239at2"/>
<dbReference type="Gene3D" id="3.20.20.70">
    <property type="entry name" value="Aldolase class I"/>
    <property type="match status" value="1"/>
</dbReference>
<evidence type="ECO:0000256" key="4">
    <source>
        <dbReference type="ARBA" id="ARBA00022857"/>
    </source>
</evidence>
<keyword evidence="8" id="KW-1185">Reference proteome</keyword>
<dbReference type="GO" id="GO:0010181">
    <property type="term" value="F:FMN binding"/>
    <property type="evidence" value="ECO:0007669"/>
    <property type="project" value="InterPro"/>
</dbReference>
<evidence type="ECO:0000256" key="3">
    <source>
        <dbReference type="ARBA" id="ARBA00022643"/>
    </source>
</evidence>
<organism evidence="7 8">
    <name type="scientific">Agrococcus jejuensis</name>
    <dbReference type="NCBI Taxonomy" id="399736"/>
    <lineage>
        <taxon>Bacteria</taxon>
        <taxon>Bacillati</taxon>
        <taxon>Actinomycetota</taxon>
        <taxon>Actinomycetes</taxon>
        <taxon>Micrococcales</taxon>
        <taxon>Microbacteriaceae</taxon>
        <taxon>Agrococcus</taxon>
    </lineage>
</organism>
<dbReference type="PANTHER" id="PTHR43303">
    <property type="entry name" value="NADPH DEHYDROGENASE C23G7.10C-RELATED"/>
    <property type="match status" value="1"/>
</dbReference>
<dbReference type="SUPFAM" id="SSF51395">
    <property type="entry name" value="FMN-linked oxidoreductases"/>
    <property type="match status" value="1"/>
</dbReference>
<sequence length="354" mass="37102">MPSITDPLTIRGLTLRNRIWVAPMCMYSVETLDGVPGAWHRAHYGALATGGTGLLTVEASAVVPEGRISRQDAGIWDDAQRDAWRPIVDFAHARGAAIGIQLAHAGAKASIRPAFGHDAGTGSLPIADGGWQTVSSSAGSVMGLADARALSVDEARDVVDAFIAAAVRAADAGFDLVEVHGAHGYLLHQFLSPLWNTRDDELGGDLAGRATLLLEVVRGIRAALPDMPMMVRLSATDWTDGGLTEDDAATIAGWAQDAGADLVDASSGGLVRAAIPVGPGYQAHLAQRIAAVDVPTSAVGIIETGEQAQAIVDSGVDAVRVGRAALRDPHLPIRWARELGVDVDWVPPQYERAY</sequence>
<keyword evidence="4" id="KW-0521">NADP</keyword>
<dbReference type="PANTHER" id="PTHR43303:SF4">
    <property type="entry name" value="NADPH DEHYDROGENASE C23G7.10C-RELATED"/>
    <property type="match status" value="1"/>
</dbReference>
<dbReference type="InterPro" id="IPR013785">
    <property type="entry name" value="Aldolase_TIM"/>
</dbReference>
<comment type="cofactor">
    <cofactor evidence="1">
        <name>FMN</name>
        <dbReference type="ChEBI" id="CHEBI:58210"/>
    </cofactor>
</comment>
<dbReference type="InterPro" id="IPR001155">
    <property type="entry name" value="OxRdtase_FMN_N"/>
</dbReference>
<dbReference type="GO" id="GO:0050661">
    <property type="term" value="F:NADP binding"/>
    <property type="evidence" value="ECO:0007669"/>
    <property type="project" value="InterPro"/>
</dbReference>
<dbReference type="InterPro" id="IPR044152">
    <property type="entry name" value="YqjM-like"/>
</dbReference>
<dbReference type="STRING" id="399736.SAMN04489720_2142"/>
<evidence type="ECO:0000313" key="7">
    <source>
        <dbReference type="EMBL" id="SDH71920.1"/>
    </source>
</evidence>
<dbReference type="Proteomes" id="UP000198822">
    <property type="component" value="Chromosome I"/>
</dbReference>
<keyword evidence="5" id="KW-0560">Oxidoreductase</keyword>